<sequence>MNDNIIEMKDILMIFNKKIVANDNVNFSVKKGEIHALMGENGAGKSTLMSILFGIYNPTKGTIKIRGKEEVVTSPIKANKLGIGMVHQHFKMVDIFPLWRNISLGSEETISKTVINSKKIKADITEIMEKYNLSVDLDIKAENASVGMKQRAEILKVLYQGNEILVFDEPTAVLTPQEIDGFLEVLLELQKNGKTIILITHKMNEIKKVANSATVLRLGKSIGTYDVKTSSIEELSEAMVGRKLVEIKNEHSDPKGDNFLELKNIYANKQGFKKINALDNVSLGVKKGEIVAIAGVEGNGQLELANIISGMSSPNSGEVIIDGKDITKANVSQRFVKYKMSHIPEDRHKHGLALDWNLINNGAFEDIATPKFSRKGILRRGKMQQYAQDIIDKYDVRNADFGFAIARQLSGGNQQKMIVGREFTREADFHLIFQPTRGLDVGSIEFIHSQILRLKSEGKAILLISYELSEIMQLADRIIVINAGHIIGEIPGNKAERNQIGRMMMGEK</sequence>
<evidence type="ECO:0000259" key="3">
    <source>
        <dbReference type="PROSITE" id="PS50893"/>
    </source>
</evidence>
<dbReference type="CDD" id="cd03216">
    <property type="entry name" value="ABC_Carb_Monos_I"/>
    <property type="match status" value="1"/>
</dbReference>
<dbReference type="GO" id="GO:0005524">
    <property type="term" value="F:ATP binding"/>
    <property type="evidence" value="ECO:0007669"/>
    <property type="project" value="UniProtKB-KW"/>
</dbReference>
<dbReference type="InterPro" id="IPR027417">
    <property type="entry name" value="P-loop_NTPase"/>
</dbReference>
<dbReference type="PANTHER" id="PTHR43790">
    <property type="entry name" value="CARBOHYDRATE TRANSPORT ATP-BINDING PROTEIN MG119-RELATED"/>
    <property type="match status" value="1"/>
</dbReference>
<evidence type="ECO:0000256" key="2">
    <source>
        <dbReference type="ARBA" id="ARBA00022840"/>
    </source>
</evidence>
<accession>A0A5B9Y3S7</accession>
<gene>
    <name evidence="4" type="primary">nupA</name>
    <name evidence="4" type="ORF">SCHIN_v1c01280</name>
</gene>
<dbReference type="RefSeq" id="WP_243745724.1">
    <property type="nucleotide sequence ID" value="NZ_CP043026.1"/>
</dbReference>
<keyword evidence="2 4" id="KW-0067">ATP-binding</keyword>
<feature type="domain" description="ABC transporter" evidence="3">
    <location>
        <begin position="260"/>
        <end position="508"/>
    </location>
</feature>
<feature type="domain" description="ABC transporter" evidence="3">
    <location>
        <begin position="6"/>
        <end position="243"/>
    </location>
</feature>
<dbReference type="Proteomes" id="UP000323144">
    <property type="component" value="Chromosome"/>
</dbReference>
<dbReference type="InterPro" id="IPR050107">
    <property type="entry name" value="ABC_carbohydrate_import_ATPase"/>
</dbReference>
<dbReference type="SUPFAM" id="SSF52540">
    <property type="entry name" value="P-loop containing nucleoside triphosphate hydrolases"/>
    <property type="match status" value="2"/>
</dbReference>
<reference evidence="4 5" key="1">
    <citation type="submission" date="2019-08" db="EMBL/GenBank/DDBJ databases">
        <title>Complete genome sequence of Spiroplasma chinense CCH (DSM 19755).</title>
        <authorList>
            <person name="Shen H.-Y."/>
            <person name="Lin Y.-C."/>
            <person name="Chou L."/>
            <person name="Kuo C.-H."/>
        </authorList>
    </citation>
    <scope>NUCLEOTIDE SEQUENCE [LARGE SCALE GENOMIC DNA]</scope>
    <source>
        <strain evidence="4 5">CCH</strain>
    </source>
</reference>
<dbReference type="InterPro" id="IPR003439">
    <property type="entry name" value="ABC_transporter-like_ATP-bd"/>
</dbReference>
<dbReference type="PROSITE" id="PS00211">
    <property type="entry name" value="ABC_TRANSPORTER_1"/>
    <property type="match status" value="1"/>
</dbReference>
<dbReference type="KEGG" id="schi:SCHIN_v1c01280"/>
<evidence type="ECO:0000313" key="5">
    <source>
        <dbReference type="Proteomes" id="UP000323144"/>
    </source>
</evidence>
<dbReference type="GO" id="GO:0016887">
    <property type="term" value="F:ATP hydrolysis activity"/>
    <property type="evidence" value="ECO:0007669"/>
    <property type="project" value="InterPro"/>
</dbReference>
<name>A0A5B9Y3S7_9MOLU</name>
<dbReference type="AlphaFoldDB" id="A0A5B9Y3S7"/>
<keyword evidence="5" id="KW-1185">Reference proteome</keyword>
<dbReference type="InterPro" id="IPR003593">
    <property type="entry name" value="AAA+_ATPase"/>
</dbReference>
<evidence type="ECO:0000256" key="1">
    <source>
        <dbReference type="ARBA" id="ARBA00022741"/>
    </source>
</evidence>
<proteinExistence type="predicted"/>
<dbReference type="Gene3D" id="3.40.50.300">
    <property type="entry name" value="P-loop containing nucleotide triphosphate hydrolases"/>
    <property type="match status" value="2"/>
</dbReference>
<protein>
    <submittedName>
        <fullName evidence="4">General nucleoside transport system ATP-binding protein</fullName>
    </submittedName>
</protein>
<dbReference type="PANTHER" id="PTHR43790:SF4">
    <property type="entry name" value="GUANOSINE IMPORT ATP-BINDING PROTEIN NUPO"/>
    <property type="match status" value="1"/>
</dbReference>
<dbReference type="EMBL" id="CP043026">
    <property type="protein sequence ID" value="QEH61326.1"/>
    <property type="molecule type" value="Genomic_DNA"/>
</dbReference>
<dbReference type="SMART" id="SM00382">
    <property type="entry name" value="AAA"/>
    <property type="match status" value="2"/>
</dbReference>
<dbReference type="Pfam" id="PF00005">
    <property type="entry name" value="ABC_tran"/>
    <property type="match status" value="2"/>
</dbReference>
<organism evidence="4 5">
    <name type="scientific">Spiroplasma chinense</name>
    <dbReference type="NCBI Taxonomy" id="216932"/>
    <lineage>
        <taxon>Bacteria</taxon>
        <taxon>Bacillati</taxon>
        <taxon>Mycoplasmatota</taxon>
        <taxon>Mollicutes</taxon>
        <taxon>Entomoplasmatales</taxon>
        <taxon>Spiroplasmataceae</taxon>
        <taxon>Spiroplasma</taxon>
    </lineage>
</organism>
<keyword evidence="1" id="KW-0547">Nucleotide-binding</keyword>
<dbReference type="InterPro" id="IPR017871">
    <property type="entry name" value="ABC_transporter-like_CS"/>
</dbReference>
<evidence type="ECO:0000313" key="4">
    <source>
        <dbReference type="EMBL" id="QEH61326.1"/>
    </source>
</evidence>
<dbReference type="PROSITE" id="PS50893">
    <property type="entry name" value="ABC_TRANSPORTER_2"/>
    <property type="match status" value="2"/>
</dbReference>
<dbReference type="CDD" id="cd03215">
    <property type="entry name" value="ABC_Carb_Monos_II"/>
    <property type="match status" value="1"/>
</dbReference>